<feature type="chain" id="PRO_5045377641" description="Lipoprotein" evidence="2">
    <location>
        <begin position="22"/>
        <end position="566"/>
    </location>
</feature>
<organism evidence="3 4">
    <name type="scientific">Dysgonomonas termitidis</name>
    <dbReference type="NCBI Taxonomy" id="1516126"/>
    <lineage>
        <taxon>Bacteria</taxon>
        <taxon>Pseudomonadati</taxon>
        <taxon>Bacteroidota</taxon>
        <taxon>Bacteroidia</taxon>
        <taxon>Bacteroidales</taxon>
        <taxon>Dysgonomonadaceae</taxon>
        <taxon>Dysgonomonas</taxon>
    </lineage>
</organism>
<evidence type="ECO:0000256" key="1">
    <source>
        <dbReference type="SAM" id="Coils"/>
    </source>
</evidence>
<evidence type="ECO:0000313" key="4">
    <source>
        <dbReference type="Proteomes" id="UP001596023"/>
    </source>
</evidence>
<feature type="coiled-coil region" evidence="1">
    <location>
        <begin position="37"/>
        <end position="137"/>
    </location>
</feature>
<keyword evidence="4" id="KW-1185">Reference proteome</keyword>
<evidence type="ECO:0008006" key="5">
    <source>
        <dbReference type="Google" id="ProtNLM"/>
    </source>
</evidence>
<keyword evidence="2" id="KW-0732">Signal</keyword>
<reference evidence="4" key="1">
    <citation type="journal article" date="2019" name="Int. J. Syst. Evol. Microbiol.">
        <title>The Global Catalogue of Microorganisms (GCM) 10K type strain sequencing project: providing services to taxonomists for standard genome sequencing and annotation.</title>
        <authorList>
            <consortium name="The Broad Institute Genomics Platform"/>
            <consortium name="The Broad Institute Genome Sequencing Center for Infectious Disease"/>
            <person name="Wu L."/>
            <person name="Ma J."/>
        </authorList>
    </citation>
    <scope>NUCLEOTIDE SEQUENCE [LARGE SCALE GENOMIC DNA]</scope>
    <source>
        <strain evidence="4">CCUG 66188</strain>
    </source>
</reference>
<dbReference type="Proteomes" id="UP001596023">
    <property type="component" value="Unassembled WGS sequence"/>
</dbReference>
<evidence type="ECO:0000256" key="2">
    <source>
        <dbReference type="SAM" id="SignalP"/>
    </source>
</evidence>
<feature type="coiled-coil region" evidence="1">
    <location>
        <begin position="289"/>
        <end position="351"/>
    </location>
</feature>
<dbReference type="EMBL" id="JBHSGN010000067">
    <property type="protein sequence ID" value="MFC4674140.1"/>
    <property type="molecule type" value="Genomic_DNA"/>
</dbReference>
<protein>
    <recommendedName>
        <fullName evidence="5">Lipoprotein</fullName>
    </recommendedName>
</protein>
<gene>
    <name evidence="3" type="ORF">ACFO6W_10565</name>
</gene>
<feature type="coiled-coil region" evidence="1">
    <location>
        <begin position="494"/>
        <end position="553"/>
    </location>
</feature>
<name>A0ABV9KVB4_9BACT</name>
<sequence>MKKLKFYIPVLAIACAGIVFSTTSCVDDNESQSVTQLRGAKADQLKADAELKRAQAEVEKILAEAEKALKEAEAEKIKAEIEYKKAETEYHKKYWAEEIKKMEKATEVAIKKAEAELEKEKANLVRAQQALAQALAEATVEDPALKAAVLAYQDAIAKVNLHTVIFSEKTIRLAKENELLAGYKAGKNETLANDIRLKERDIANMNIGLENDKADLKRWQDLLATTDIKDTEKEIAKAKADEKALLFTDIPALENKRLQAEIVYNNASNTWYDFYDNAYNWRTGKVYTIAELNTILADMKANLATAKADKTKAEADFTAATSALVGLHTDFRKAEADKAKTRAALDKAIEDRNTVYNNPSSTQAQKDAADAAVTAADTADNAAAVTLADKSNKYYDGQNKVDNAQRAVEYATNSINYLTEDIADMEAVKAIYKDESTPATLKAAYDKARTDYYAAVDAKDVKVREANSLRNYYWTLESAVFNGTYIGDIKEQQIERLEDAIASTELSISNIERNIKELEATTTYDISTKVAEIAALTEEVAQEKLQMDAAKKDAAVAKAIIDAKIK</sequence>
<evidence type="ECO:0000313" key="3">
    <source>
        <dbReference type="EMBL" id="MFC4674140.1"/>
    </source>
</evidence>
<feature type="signal peptide" evidence="2">
    <location>
        <begin position="1"/>
        <end position="21"/>
    </location>
</feature>
<comment type="caution">
    <text evidence="3">The sequence shown here is derived from an EMBL/GenBank/DDBJ whole genome shotgun (WGS) entry which is preliminary data.</text>
</comment>
<dbReference type="RefSeq" id="WP_379996132.1">
    <property type="nucleotide sequence ID" value="NZ_JBHSGN010000067.1"/>
</dbReference>
<keyword evidence="1" id="KW-0175">Coiled coil</keyword>
<accession>A0ABV9KVB4</accession>
<proteinExistence type="predicted"/>
<dbReference type="PROSITE" id="PS51257">
    <property type="entry name" value="PROKAR_LIPOPROTEIN"/>
    <property type="match status" value="1"/>
</dbReference>